<dbReference type="Pfam" id="PF01850">
    <property type="entry name" value="PIN"/>
    <property type="match status" value="1"/>
</dbReference>
<evidence type="ECO:0000313" key="8">
    <source>
        <dbReference type="EMBL" id="NYI05431.1"/>
    </source>
</evidence>
<dbReference type="InterPro" id="IPR022907">
    <property type="entry name" value="VapC_family"/>
</dbReference>
<comment type="function">
    <text evidence="6">Toxic component of a toxin-antitoxin (TA) system. An RNase.</text>
</comment>
<evidence type="ECO:0000256" key="1">
    <source>
        <dbReference type="ARBA" id="ARBA00022649"/>
    </source>
</evidence>
<feature type="domain" description="PIN" evidence="7">
    <location>
        <begin position="2"/>
        <end position="119"/>
    </location>
</feature>
<comment type="caution">
    <text evidence="8">The sequence shown here is derived from an EMBL/GenBank/DDBJ whole genome shotgun (WGS) entry which is preliminary data.</text>
</comment>
<dbReference type="CDD" id="cd09874">
    <property type="entry name" value="PIN_MT3492-like"/>
    <property type="match status" value="1"/>
</dbReference>
<evidence type="ECO:0000256" key="3">
    <source>
        <dbReference type="ARBA" id="ARBA00022723"/>
    </source>
</evidence>
<sequence length="130" mass="13962">MIYLDSCALVKLLVREPETPALEEWLRRAAGTPLVTSVLAEVELARVLTREAPAALAALPAVLAKIDRYEISATVRARAASYPLAHLRSLDAIHLATADLRRSDLVAFVTYDKRLADAAVSIGLSTTAPA</sequence>
<comment type="similarity">
    <text evidence="6">Belongs to the PINc/VapC protein family.</text>
</comment>
<comment type="cofactor">
    <cofactor evidence="6">
        <name>Mg(2+)</name>
        <dbReference type="ChEBI" id="CHEBI:18420"/>
    </cofactor>
</comment>
<reference evidence="8 9" key="1">
    <citation type="submission" date="2020-07" db="EMBL/GenBank/DDBJ databases">
        <title>Sequencing the genomes of 1000 actinobacteria strains.</title>
        <authorList>
            <person name="Klenk H.-P."/>
        </authorList>
    </citation>
    <scope>NUCLEOTIDE SEQUENCE [LARGE SCALE GENOMIC DNA]</scope>
    <source>
        <strain evidence="8 9">DSM 42178</strain>
    </source>
</reference>
<evidence type="ECO:0000256" key="6">
    <source>
        <dbReference type="HAMAP-Rule" id="MF_00265"/>
    </source>
</evidence>
<accession>A0A853A3Z8</accession>
<evidence type="ECO:0000256" key="2">
    <source>
        <dbReference type="ARBA" id="ARBA00022722"/>
    </source>
</evidence>
<keyword evidence="1 6" id="KW-1277">Toxin-antitoxin system</keyword>
<keyword evidence="2 6" id="KW-0540">Nuclease</keyword>
<feature type="binding site" evidence="6">
    <location>
        <position position="5"/>
    </location>
    <ligand>
        <name>Mg(2+)</name>
        <dbReference type="ChEBI" id="CHEBI:18420"/>
    </ligand>
</feature>
<dbReference type="Proteomes" id="UP000567795">
    <property type="component" value="Unassembled WGS sequence"/>
</dbReference>
<evidence type="ECO:0000256" key="5">
    <source>
        <dbReference type="ARBA" id="ARBA00022842"/>
    </source>
</evidence>
<dbReference type="GO" id="GO:0016787">
    <property type="term" value="F:hydrolase activity"/>
    <property type="evidence" value="ECO:0007669"/>
    <property type="project" value="UniProtKB-KW"/>
</dbReference>
<evidence type="ECO:0000256" key="4">
    <source>
        <dbReference type="ARBA" id="ARBA00022801"/>
    </source>
</evidence>
<keyword evidence="5 6" id="KW-0460">Magnesium</keyword>
<protein>
    <recommendedName>
        <fullName evidence="6">Ribonuclease VapC</fullName>
        <shortName evidence="6">RNase VapC</shortName>
        <ecNumber evidence="6">3.1.-.-</ecNumber>
    </recommendedName>
    <alternativeName>
        <fullName evidence="6">Toxin VapC</fullName>
    </alternativeName>
</protein>
<proteinExistence type="inferred from homology"/>
<dbReference type="Gene3D" id="3.40.50.1010">
    <property type="entry name" value="5'-nuclease"/>
    <property type="match status" value="1"/>
</dbReference>
<keyword evidence="4 6" id="KW-0378">Hydrolase</keyword>
<dbReference type="GO" id="GO:0000287">
    <property type="term" value="F:magnesium ion binding"/>
    <property type="evidence" value="ECO:0007669"/>
    <property type="project" value="UniProtKB-UniRule"/>
</dbReference>
<dbReference type="EMBL" id="JACBZD010000001">
    <property type="protein sequence ID" value="NYI05431.1"/>
    <property type="molecule type" value="Genomic_DNA"/>
</dbReference>
<dbReference type="GO" id="GO:0090729">
    <property type="term" value="F:toxin activity"/>
    <property type="evidence" value="ECO:0007669"/>
    <property type="project" value="UniProtKB-KW"/>
</dbReference>
<dbReference type="InterPro" id="IPR002716">
    <property type="entry name" value="PIN_dom"/>
</dbReference>
<feature type="binding site" evidence="6">
    <location>
        <position position="91"/>
    </location>
    <ligand>
        <name>Mg(2+)</name>
        <dbReference type="ChEBI" id="CHEBI:18420"/>
    </ligand>
</feature>
<gene>
    <name evidence="6" type="primary">vapC</name>
    <name evidence="8" type="ORF">FHU37_002374</name>
</gene>
<keyword evidence="9" id="KW-1185">Reference proteome</keyword>
<dbReference type="GO" id="GO:0004540">
    <property type="term" value="F:RNA nuclease activity"/>
    <property type="evidence" value="ECO:0007669"/>
    <property type="project" value="InterPro"/>
</dbReference>
<dbReference type="InterPro" id="IPR029060">
    <property type="entry name" value="PIN-like_dom_sf"/>
</dbReference>
<organism evidence="8 9">
    <name type="scientific">Allostreptomyces psammosilenae</name>
    <dbReference type="NCBI Taxonomy" id="1892865"/>
    <lineage>
        <taxon>Bacteria</taxon>
        <taxon>Bacillati</taxon>
        <taxon>Actinomycetota</taxon>
        <taxon>Actinomycetes</taxon>
        <taxon>Kitasatosporales</taxon>
        <taxon>Streptomycetaceae</taxon>
        <taxon>Allostreptomyces</taxon>
    </lineage>
</organism>
<dbReference type="RefSeq" id="WP_179814167.1">
    <property type="nucleotide sequence ID" value="NZ_JACBZD010000001.1"/>
</dbReference>
<name>A0A853A3Z8_9ACTN</name>
<keyword evidence="3 6" id="KW-0479">Metal-binding</keyword>
<dbReference type="EC" id="3.1.-.-" evidence="6"/>
<evidence type="ECO:0000313" key="9">
    <source>
        <dbReference type="Proteomes" id="UP000567795"/>
    </source>
</evidence>
<evidence type="ECO:0000259" key="7">
    <source>
        <dbReference type="Pfam" id="PF01850"/>
    </source>
</evidence>
<dbReference type="SUPFAM" id="SSF88723">
    <property type="entry name" value="PIN domain-like"/>
    <property type="match status" value="1"/>
</dbReference>
<dbReference type="AlphaFoldDB" id="A0A853A3Z8"/>
<dbReference type="HAMAP" id="MF_00265">
    <property type="entry name" value="VapC_Nob1"/>
    <property type="match status" value="1"/>
</dbReference>
<keyword evidence="6" id="KW-0800">Toxin</keyword>